<dbReference type="InterPro" id="IPR001647">
    <property type="entry name" value="HTH_TetR"/>
</dbReference>
<dbReference type="EMBL" id="CP108313">
    <property type="protein sequence ID" value="WTW70604.1"/>
    <property type="molecule type" value="Genomic_DNA"/>
</dbReference>
<dbReference type="InterPro" id="IPR009057">
    <property type="entry name" value="Homeodomain-like_sf"/>
</dbReference>
<dbReference type="Pfam" id="PF17926">
    <property type="entry name" value="TetR_C_21"/>
    <property type="match status" value="1"/>
</dbReference>
<dbReference type="PROSITE" id="PS50977">
    <property type="entry name" value="HTH_TETR_2"/>
    <property type="match status" value="1"/>
</dbReference>
<dbReference type="PRINTS" id="PR00455">
    <property type="entry name" value="HTHTETR"/>
</dbReference>
<organism evidence="4">
    <name type="scientific">Streptomyces sp. NBC_00008</name>
    <dbReference type="NCBI Taxonomy" id="2903610"/>
    <lineage>
        <taxon>Bacteria</taxon>
        <taxon>Bacillati</taxon>
        <taxon>Actinomycetota</taxon>
        <taxon>Actinomycetes</taxon>
        <taxon>Kitasatosporales</taxon>
        <taxon>Streptomycetaceae</taxon>
        <taxon>Streptomyces</taxon>
    </lineage>
</organism>
<feature type="DNA-binding region" description="H-T-H motif" evidence="2">
    <location>
        <begin position="29"/>
        <end position="48"/>
    </location>
</feature>
<dbReference type="InterPro" id="IPR036271">
    <property type="entry name" value="Tet_transcr_reg_TetR-rel_C_sf"/>
</dbReference>
<protein>
    <submittedName>
        <fullName evidence="4">TetR/AcrR family transcriptional regulator</fullName>
    </submittedName>
</protein>
<dbReference type="Gene3D" id="1.10.357.10">
    <property type="entry name" value="Tetracycline Repressor, domain 2"/>
    <property type="match status" value="1"/>
</dbReference>
<evidence type="ECO:0000313" key="4">
    <source>
        <dbReference type="EMBL" id="WTW70604.1"/>
    </source>
</evidence>
<reference evidence="4" key="1">
    <citation type="submission" date="2022-10" db="EMBL/GenBank/DDBJ databases">
        <title>The complete genomes of actinobacterial strains from the NBC collection.</title>
        <authorList>
            <person name="Joergensen T.S."/>
            <person name="Alvarez Arevalo M."/>
            <person name="Sterndorff E.B."/>
            <person name="Faurdal D."/>
            <person name="Vuksanovic O."/>
            <person name="Mourched A.-S."/>
            <person name="Charusanti P."/>
            <person name="Shaw S."/>
            <person name="Blin K."/>
            <person name="Weber T."/>
        </authorList>
    </citation>
    <scope>NUCLEOTIDE SEQUENCE</scope>
    <source>
        <strain evidence="4">NBC_00008</strain>
    </source>
</reference>
<dbReference type="InterPro" id="IPR050109">
    <property type="entry name" value="HTH-type_TetR-like_transc_reg"/>
</dbReference>
<dbReference type="GO" id="GO:0003677">
    <property type="term" value="F:DNA binding"/>
    <property type="evidence" value="ECO:0007669"/>
    <property type="project" value="UniProtKB-UniRule"/>
</dbReference>
<evidence type="ECO:0000256" key="2">
    <source>
        <dbReference type="PROSITE-ProRule" id="PRU00335"/>
    </source>
</evidence>
<dbReference type="AlphaFoldDB" id="A0AAU2VSK0"/>
<keyword evidence="1 2" id="KW-0238">DNA-binding</keyword>
<sequence length="215" mass="23021">MTSDTPPTKERLLAAAKEEFAAHGIAGARVDRIAELAGVNKERIYGYFGNKQKLFDAVVGRALDELAEAVPLRSGDDPAEYVGRVYDFHRDNPVLVRLFFWEGLHYRDGVLPNEERRRSRYEEKIAALAESFGTEASPKVAACLLTLIGLAAWPNAVPQLTRLIIGADADADTDTDPDTDAAGLDLRGHVVEFARQALSGAGAGSVTGAGAASTP</sequence>
<name>A0AAU2VSK0_9ACTN</name>
<feature type="domain" description="HTH tetR-type" evidence="3">
    <location>
        <begin position="6"/>
        <end position="66"/>
    </location>
</feature>
<dbReference type="Pfam" id="PF00440">
    <property type="entry name" value="TetR_N"/>
    <property type="match status" value="1"/>
</dbReference>
<proteinExistence type="predicted"/>
<evidence type="ECO:0000259" key="3">
    <source>
        <dbReference type="PROSITE" id="PS50977"/>
    </source>
</evidence>
<accession>A0AAU2VSK0</accession>
<dbReference type="GO" id="GO:0006355">
    <property type="term" value="P:regulation of DNA-templated transcription"/>
    <property type="evidence" value="ECO:0007669"/>
    <property type="project" value="UniProtKB-ARBA"/>
</dbReference>
<evidence type="ECO:0000256" key="1">
    <source>
        <dbReference type="ARBA" id="ARBA00023125"/>
    </source>
</evidence>
<dbReference type="SUPFAM" id="SSF48498">
    <property type="entry name" value="Tetracyclin repressor-like, C-terminal domain"/>
    <property type="match status" value="1"/>
</dbReference>
<gene>
    <name evidence="4" type="ORF">OG398_21225</name>
</gene>
<dbReference type="InterPro" id="IPR041467">
    <property type="entry name" value="Sco4008_C"/>
</dbReference>
<dbReference type="PANTHER" id="PTHR30328:SF54">
    <property type="entry name" value="HTH-TYPE TRANSCRIPTIONAL REPRESSOR SCO4008"/>
    <property type="match status" value="1"/>
</dbReference>
<dbReference type="PANTHER" id="PTHR30328">
    <property type="entry name" value="TRANSCRIPTIONAL REPRESSOR"/>
    <property type="match status" value="1"/>
</dbReference>
<dbReference type="SUPFAM" id="SSF46689">
    <property type="entry name" value="Homeodomain-like"/>
    <property type="match status" value="1"/>
</dbReference>